<evidence type="ECO:0000313" key="7">
    <source>
        <dbReference type="Proteomes" id="UP000230069"/>
    </source>
</evidence>
<dbReference type="GO" id="GO:0016102">
    <property type="term" value="P:diterpenoid biosynthetic process"/>
    <property type="evidence" value="ECO:0007669"/>
    <property type="project" value="InterPro"/>
</dbReference>
<feature type="domain" description="Terpene synthase metal-binding" evidence="5">
    <location>
        <begin position="291"/>
        <end position="530"/>
    </location>
</feature>
<sequence>MGLLKVNSLLTQFSSHTFTLPRQAPWGRRANQVAFKASSFTTCSASTERRSANYQPNIWEHKFLETLKNDYAGEVYKKRANSLKDEVRHLLDQHMRVNGDLALLELIDDIQRLGLGYIFERDIQIALSFLKENSLIIEGSDDLHTISLHFRLFRQHGINVSQDVFKVFTDPQGNFMEHLSQDVKGILSLYEASYLGIEGEDILDEAKVFSHKHLMNLKVKNIDLNLTELVRHALQFPLNRTIVRLEARWYIDAYSRRNDANSNLLELAKLDFNIVQASHQMEVTDLTRWWKNLGLSKKLPFTRDRLVECFLWTLGIAYEPEYKSLRKGITKLLILITTIDDIYDVYATLDEAKLFTAAVERWEINAVEGLPEYMKMCFSAFHNTVNEIAYDTLKEQGCNIIPYMQKTMMDQFNSFQLEAKWFHMGHKPKLEEYLDNAYISIGGPLVAFYVYSLLNIGINKEALECLESNSNIIRWSSMILRLTDDMATSKAELARGDNLKSIQCYMHDKDVTEEVARKHIRHLIDEVWKKLNGELWVESPLPPEFIRIALDTARVAETTYQNEDGHGIPDQETKTRVLSLLVDAIPVT</sequence>
<keyword evidence="3" id="KW-0460">Magnesium</keyword>
<evidence type="ECO:0000256" key="2">
    <source>
        <dbReference type="ARBA" id="ARBA00022723"/>
    </source>
</evidence>
<gene>
    <name evidence="6" type="ORF">AQUCO_01600197v1</name>
</gene>
<dbReference type="InterPro" id="IPR044814">
    <property type="entry name" value="Terpene_cyclase_plant_C1"/>
</dbReference>
<dbReference type="CDD" id="cd00684">
    <property type="entry name" value="Terpene_cyclase_plant_C1"/>
    <property type="match status" value="1"/>
</dbReference>
<dbReference type="Pfam" id="PF01397">
    <property type="entry name" value="Terpene_synth"/>
    <property type="match status" value="1"/>
</dbReference>
<dbReference type="EMBL" id="KZ305033">
    <property type="protein sequence ID" value="PIA45786.1"/>
    <property type="molecule type" value="Genomic_DNA"/>
</dbReference>
<name>A0A2G5DQS8_AQUCA</name>
<feature type="domain" description="Terpene synthase N-terminal" evidence="4">
    <location>
        <begin position="58"/>
        <end position="234"/>
    </location>
</feature>
<dbReference type="PANTHER" id="PTHR31225:SF252">
    <property type="entry name" value="TERPENE SYNTHASE 12-RELATED"/>
    <property type="match status" value="1"/>
</dbReference>
<dbReference type="InterPro" id="IPR036965">
    <property type="entry name" value="Terpene_synth_N_sf"/>
</dbReference>
<evidence type="ECO:0000313" key="6">
    <source>
        <dbReference type="EMBL" id="PIA45786.1"/>
    </source>
</evidence>
<evidence type="ECO:0000259" key="4">
    <source>
        <dbReference type="Pfam" id="PF01397"/>
    </source>
</evidence>
<dbReference type="SFLD" id="SFLDS00005">
    <property type="entry name" value="Isoprenoid_Synthase_Type_I"/>
    <property type="match status" value="1"/>
</dbReference>
<dbReference type="OrthoDB" id="1936865at2759"/>
<proteinExistence type="predicted"/>
<dbReference type="SUPFAM" id="SSF48576">
    <property type="entry name" value="Terpenoid synthases"/>
    <property type="match status" value="1"/>
</dbReference>
<protein>
    <submittedName>
        <fullName evidence="6">Uncharacterized protein</fullName>
    </submittedName>
</protein>
<dbReference type="Gene3D" id="1.10.600.10">
    <property type="entry name" value="Farnesyl Diphosphate Synthase"/>
    <property type="match status" value="1"/>
</dbReference>
<comment type="cofactor">
    <cofactor evidence="1">
        <name>Mg(2+)</name>
        <dbReference type="ChEBI" id="CHEBI:18420"/>
    </cofactor>
</comment>
<dbReference type="Gene3D" id="1.50.10.130">
    <property type="entry name" value="Terpene synthase, N-terminal domain"/>
    <property type="match status" value="1"/>
</dbReference>
<dbReference type="Proteomes" id="UP000230069">
    <property type="component" value="Unassembled WGS sequence"/>
</dbReference>
<dbReference type="FunFam" id="1.50.10.130:FF:000001">
    <property type="entry name" value="Isoprene synthase, chloroplastic"/>
    <property type="match status" value="1"/>
</dbReference>
<evidence type="ECO:0000256" key="3">
    <source>
        <dbReference type="ARBA" id="ARBA00022842"/>
    </source>
</evidence>
<keyword evidence="7" id="KW-1185">Reference proteome</keyword>
<evidence type="ECO:0000256" key="1">
    <source>
        <dbReference type="ARBA" id="ARBA00001946"/>
    </source>
</evidence>
<dbReference type="InParanoid" id="A0A2G5DQS8"/>
<dbReference type="GO" id="GO:0000287">
    <property type="term" value="F:magnesium ion binding"/>
    <property type="evidence" value="ECO:0007669"/>
    <property type="project" value="InterPro"/>
</dbReference>
<dbReference type="InterPro" id="IPR050148">
    <property type="entry name" value="Terpene_synthase-like"/>
</dbReference>
<dbReference type="InterPro" id="IPR001906">
    <property type="entry name" value="Terpene_synth_N"/>
</dbReference>
<dbReference type="FunFam" id="1.10.600.10:FF:000007">
    <property type="entry name" value="Isoprene synthase, chloroplastic"/>
    <property type="match status" value="1"/>
</dbReference>
<dbReference type="PANTHER" id="PTHR31225">
    <property type="entry name" value="OS04G0344100 PROTEIN-RELATED"/>
    <property type="match status" value="1"/>
</dbReference>
<dbReference type="STRING" id="218851.A0A2G5DQS8"/>
<dbReference type="GO" id="GO:0010333">
    <property type="term" value="F:terpene synthase activity"/>
    <property type="evidence" value="ECO:0007669"/>
    <property type="project" value="InterPro"/>
</dbReference>
<dbReference type="InterPro" id="IPR005630">
    <property type="entry name" value="Terpene_synthase_metal-bd"/>
</dbReference>
<dbReference type="FunCoup" id="A0A2G5DQS8">
    <property type="interactions" value="250"/>
</dbReference>
<accession>A0A2G5DQS8</accession>
<reference evidence="6 7" key="1">
    <citation type="submission" date="2017-09" db="EMBL/GenBank/DDBJ databases">
        <title>WGS assembly of Aquilegia coerulea Goldsmith.</title>
        <authorList>
            <person name="Hodges S."/>
            <person name="Kramer E."/>
            <person name="Nordborg M."/>
            <person name="Tomkins J."/>
            <person name="Borevitz J."/>
            <person name="Derieg N."/>
            <person name="Yan J."/>
            <person name="Mihaltcheva S."/>
            <person name="Hayes R.D."/>
            <person name="Rokhsar D."/>
        </authorList>
    </citation>
    <scope>NUCLEOTIDE SEQUENCE [LARGE SCALE GENOMIC DNA]</scope>
    <source>
        <strain evidence="7">cv. Goldsmith</strain>
    </source>
</reference>
<keyword evidence="2" id="KW-0479">Metal-binding</keyword>
<dbReference type="InterPro" id="IPR008949">
    <property type="entry name" value="Isoprenoid_synthase_dom_sf"/>
</dbReference>
<dbReference type="InterPro" id="IPR008930">
    <property type="entry name" value="Terpenoid_cyclase/PrenylTrfase"/>
</dbReference>
<dbReference type="AlphaFoldDB" id="A0A2G5DQS8"/>
<dbReference type="InterPro" id="IPR034741">
    <property type="entry name" value="Terpene_cyclase-like_1_C"/>
</dbReference>
<evidence type="ECO:0000259" key="5">
    <source>
        <dbReference type="Pfam" id="PF03936"/>
    </source>
</evidence>
<organism evidence="6 7">
    <name type="scientific">Aquilegia coerulea</name>
    <name type="common">Rocky mountain columbine</name>
    <dbReference type="NCBI Taxonomy" id="218851"/>
    <lineage>
        <taxon>Eukaryota</taxon>
        <taxon>Viridiplantae</taxon>
        <taxon>Streptophyta</taxon>
        <taxon>Embryophyta</taxon>
        <taxon>Tracheophyta</taxon>
        <taxon>Spermatophyta</taxon>
        <taxon>Magnoliopsida</taxon>
        <taxon>Ranunculales</taxon>
        <taxon>Ranunculaceae</taxon>
        <taxon>Thalictroideae</taxon>
        <taxon>Aquilegia</taxon>
    </lineage>
</organism>
<dbReference type="SFLD" id="SFLDG01019">
    <property type="entry name" value="Terpene_Cyclase_Like_1_C_Termi"/>
    <property type="match status" value="1"/>
</dbReference>
<dbReference type="Pfam" id="PF03936">
    <property type="entry name" value="Terpene_synth_C"/>
    <property type="match status" value="1"/>
</dbReference>
<dbReference type="SUPFAM" id="SSF48239">
    <property type="entry name" value="Terpenoid cyclases/Protein prenyltransferases"/>
    <property type="match status" value="1"/>
</dbReference>